<keyword evidence="1" id="KW-1133">Transmembrane helix</keyword>
<organism evidence="2 3">
    <name type="scientific">Limosilactobacillus ingluviei</name>
    <dbReference type="NCBI Taxonomy" id="148604"/>
    <lineage>
        <taxon>Bacteria</taxon>
        <taxon>Bacillati</taxon>
        <taxon>Bacillota</taxon>
        <taxon>Bacilli</taxon>
        <taxon>Lactobacillales</taxon>
        <taxon>Lactobacillaceae</taxon>
        <taxon>Limosilactobacillus</taxon>
    </lineage>
</organism>
<dbReference type="PATRIC" id="fig|148604.4.peg.836"/>
<feature type="transmembrane region" description="Helical" evidence="1">
    <location>
        <begin position="159"/>
        <end position="177"/>
    </location>
</feature>
<feature type="transmembrane region" description="Helical" evidence="1">
    <location>
        <begin position="96"/>
        <end position="113"/>
    </location>
</feature>
<evidence type="ECO:0000256" key="1">
    <source>
        <dbReference type="SAM" id="Phobius"/>
    </source>
</evidence>
<feature type="transmembrane region" description="Helical" evidence="1">
    <location>
        <begin position="230"/>
        <end position="253"/>
    </location>
</feature>
<comment type="caution">
    <text evidence="2">The sequence shown here is derived from an EMBL/GenBank/DDBJ whole genome shotgun (WGS) entry which is preliminary data.</text>
</comment>
<feature type="transmembrane region" description="Helical" evidence="1">
    <location>
        <begin position="119"/>
        <end position="138"/>
    </location>
</feature>
<feature type="transmembrane region" description="Helical" evidence="1">
    <location>
        <begin position="71"/>
        <end position="89"/>
    </location>
</feature>
<dbReference type="Proteomes" id="UP000051639">
    <property type="component" value="Unassembled WGS sequence"/>
</dbReference>
<feature type="transmembrane region" description="Helical" evidence="1">
    <location>
        <begin position="20"/>
        <end position="36"/>
    </location>
</feature>
<dbReference type="OrthoDB" id="2085113at2"/>
<accession>A0A0R2GTL6</accession>
<dbReference type="RefSeq" id="WP_056994501.1">
    <property type="nucleotide sequence ID" value="NZ_JQBA01000022.1"/>
</dbReference>
<evidence type="ECO:0000313" key="3">
    <source>
        <dbReference type="Proteomes" id="UP000051639"/>
    </source>
</evidence>
<evidence type="ECO:0008006" key="4">
    <source>
        <dbReference type="Google" id="ProtNLM"/>
    </source>
</evidence>
<keyword evidence="1" id="KW-0472">Membrane</keyword>
<name>A0A0R2GTL6_9LACO</name>
<keyword evidence="3" id="KW-1185">Reference proteome</keyword>
<dbReference type="EMBL" id="JQBA01000022">
    <property type="protein sequence ID" value="KRN44112.1"/>
    <property type="molecule type" value="Genomic_DNA"/>
</dbReference>
<feature type="transmembrane region" description="Helical" evidence="1">
    <location>
        <begin position="189"/>
        <end position="218"/>
    </location>
</feature>
<reference evidence="2 3" key="1">
    <citation type="journal article" date="2015" name="Genome Announc.">
        <title>Expanding the biotechnology potential of lactobacilli through comparative genomics of 213 strains and associated genera.</title>
        <authorList>
            <person name="Sun Z."/>
            <person name="Harris H.M."/>
            <person name="McCann A."/>
            <person name="Guo C."/>
            <person name="Argimon S."/>
            <person name="Zhang W."/>
            <person name="Yang X."/>
            <person name="Jeffery I.B."/>
            <person name="Cooney J.C."/>
            <person name="Kagawa T.F."/>
            <person name="Liu W."/>
            <person name="Song Y."/>
            <person name="Salvetti E."/>
            <person name="Wrobel A."/>
            <person name="Rasinkangas P."/>
            <person name="Parkhill J."/>
            <person name="Rea M.C."/>
            <person name="O'Sullivan O."/>
            <person name="Ritari J."/>
            <person name="Douillard F.P."/>
            <person name="Paul Ross R."/>
            <person name="Yang R."/>
            <person name="Briner A.E."/>
            <person name="Felis G.E."/>
            <person name="de Vos W.M."/>
            <person name="Barrangou R."/>
            <person name="Klaenhammer T.R."/>
            <person name="Caufield P.W."/>
            <person name="Cui Y."/>
            <person name="Zhang H."/>
            <person name="O'Toole P.W."/>
        </authorList>
    </citation>
    <scope>NUCLEOTIDE SEQUENCE [LARGE SCALE GENOMIC DNA]</scope>
    <source>
        <strain evidence="2 3">DSM 14792</strain>
    </source>
</reference>
<feature type="transmembrane region" description="Helical" evidence="1">
    <location>
        <begin position="351"/>
        <end position="372"/>
    </location>
</feature>
<gene>
    <name evidence="2" type="ORF">IV41_GL000810</name>
</gene>
<proteinExistence type="predicted"/>
<feature type="transmembrane region" description="Helical" evidence="1">
    <location>
        <begin position="324"/>
        <end position="344"/>
    </location>
</feature>
<dbReference type="AlphaFoldDB" id="A0A0R2GTL6"/>
<feature type="transmembrane region" description="Helical" evidence="1">
    <location>
        <begin position="48"/>
        <end position="65"/>
    </location>
</feature>
<sequence>MNVSKLMARFQSFKVTGQGLYFATFVAYLFVSFFRTTTYTDFISQNRLNQLSFAFVALLLCKIYFFDRQTIKTFLGISAVVVLGLLIWRKTHALDILMYLLLILGARGIKFAAINEWYLKLGTLLMVFTVCSTSLGIIKDLVFLRHGVSRHALGINYPTDLAAHVFFLILAYCYYRFGKLSWRDYSGFGVLTLVLYAVTQARLDCLLIIVVIPVMWLAQRASQGKLISRIIVSFYWIAPIVLGYITIVAAVFFNAKNHLFHLADKAVSGRLVLSHRALNQYGVPAFGNLVHEHAFGGTEGSKIFYASGMDGKYFYIDSSYMRLFIIYGLLALVTVLIVMTIISLHSIRVQSYLLAAIMLMVAVSCVIEQHLLDISFNPFLIALLADGAYQLRYRKSTEVIS</sequence>
<keyword evidence="1" id="KW-0812">Transmembrane</keyword>
<evidence type="ECO:0000313" key="2">
    <source>
        <dbReference type="EMBL" id="KRN44112.1"/>
    </source>
</evidence>
<protein>
    <recommendedName>
        <fullName evidence="4">Polymerase</fullName>
    </recommendedName>
</protein>